<organism evidence="2 3">
    <name type="scientific">Nocardiopsis eucommiae</name>
    <dbReference type="NCBI Taxonomy" id="2831970"/>
    <lineage>
        <taxon>Bacteria</taxon>
        <taxon>Bacillati</taxon>
        <taxon>Actinomycetota</taxon>
        <taxon>Actinomycetes</taxon>
        <taxon>Streptosporangiales</taxon>
        <taxon>Nocardiopsidaceae</taxon>
        <taxon>Nocardiopsis</taxon>
    </lineage>
</organism>
<accession>A0A975QM43</accession>
<evidence type="ECO:0000256" key="1">
    <source>
        <dbReference type="SAM" id="Phobius"/>
    </source>
</evidence>
<evidence type="ECO:0000313" key="3">
    <source>
        <dbReference type="Proteomes" id="UP000682416"/>
    </source>
</evidence>
<dbReference type="EMBL" id="CP074402">
    <property type="protein sequence ID" value="QVJ03049.1"/>
    <property type="molecule type" value="Genomic_DNA"/>
</dbReference>
<feature type="transmembrane region" description="Helical" evidence="1">
    <location>
        <begin position="34"/>
        <end position="50"/>
    </location>
</feature>
<keyword evidence="1" id="KW-1133">Transmembrane helix</keyword>
<keyword evidence="3" id="KW-1185">Reference proteome</keyword>
<gene>
    <name evidence="2" type="ORF">KGD82_13525</name>
</gene>
<name>A0A975QM43_9ACTN</name>
<keyword evidence="1" id="KW-0472">Membrane</keyword>
<reference evidence="2" key="1">
    <citation type="submission" date="2021-05" db="EMBL/GenBank/DDBJ databases">
        <authorList>
            <person name="Kaiqin L."/>
            <person name="Jian G."/>
        </authorList>
    </citation>
    <scope>NUCLEOTIDE SEQUENCE</scope>
    <source>
        <strain evidence="2">HDS5</strain>
    </source>
</reference>
<dbReference type="AlphaFoldDB" id="A0A975QM43"/>
<dbReference type="Proteomes" id="UP000682416">
    <property type="component" value="Chromosome"/>
</dbReference>
<evidence type="ECO:0000313" key="2">
    <source>
        <dbReference type="EMBL" id="QVJ03049.1"/>
    </source>
</evidence>
<feature type="transmembrane region" description="Helical" evidence="1">
    <location>
        <begin position="12"/>
        <end position="28"/>
    </location>
</feature>
<protein>
    <submittedName>
        <fullName evidence="2">Uncharacterized protein</fullName>
    </submittedName>
</protein>
<sequence>MDVYRTLHRTSQGLFIGFTLMGLAGIVLANSDLLLWGGLSIPGAAILNLWSRSRILQRELADRTA</sequence>
<proteinExistence type="predicted"/>
<keyword evidence="1" id="KW-0812">Transmembrane</keyword>
<dbReference type="KEGG" id="nec:KGD82_13525"/>